<keyword evidence="1" id="KW-0732">Signal</keyword>
<evidence type="ECO:0000313" key="3">
    <source>
        <dbReference type="Proteomes" id="UP000663929"/>
    </source>
</evidence>
<dbReference type="Proteomes" id="UP000663929">
    <property type="component" value="Chromosome"/>
</dbReference>
<dbReference type="AlphaFoldDB" id="A0A8A4TR98"/>
<evidence type="ECO:0000256" key="1">
    <source>
        <dbReference type="SAM" id="SignalP"/>
    </source>
</evidence>
<organism evidence="2 3">
    <name type="scientific">Sulfidibacter corallicola</name>
    <dbReference type="NCBI Taxonomy" id="2818388"/>
    <lineage>
        <taxon>Bacteria</taxon>
        <taxon>Pseudomonadati</taxon>
        <taxon>Acidobacteriota</taxon>
        <taxon>Holophagae</taxon>
        <taxon>Acanthopleuribacterales</taxon>
        <taxon>Acanthopleuribacteraceae</taxon>
        <taxon>Sulfidibacter</taxon>
    </lineage>
</organism>
<name>A0A8A4TR98_SULCO</name>
<reference evidence="2" key="1">
    <citation type="submission" date="2021-03" db="EMBL/GenBank/DDBJ databases">
        <title>Acanthopleuribacteraceae sp. M133.</title>
        <authorList>
            <person name="Wang G."/>
        </authorList>
    </citation>
    <scope>NUCLEOTIDE SEQUENCE</scope>
    <source>
        <strain evidence="2">M133</strain>
    </source>
</reference>
<dbReference type="KEGG" id="scor:J3U87_06180"/>
<keyword evidence="3" id="KW-1185">Reference proteome</keyword>
<sequence>MMHQMIRRSVRFFSIAILSFFVISLLPATAADDPNIPAKTKEKVLTALTAHIQSVQAKHQGSFPVLDFTQGKVIDLTLEKVHAGVVKKGDDGFFVSCADFRGKDRVLYDLDFLVDENFEVVLSFLHKKDGKKYNYEVE</sequence>
<protein>
    <submittedName>
        <fullName evidence="2">Uncharacterized protein</fullName>
    </submittedName>
</protein>
<accession>A0A8A4TR98</accession>
<proteinExistence type="predicted"/>
<dbReference type="RefSeq" id="WP_237382153.1">
    <property type="nucleotide sequence ID" value="NZ_CP071793.1"/>
</dbReference>
<feature type="signal peptide" evidence="1">
    <location>
        <begin position="1"/>
        <end position="30"/>
    </location>
</feature>
<feature type="chain" id="PRO_5035257219" evidence="1">
    <location>
        <begin position="31"/>
        <end position="138"/>
    </location>
</feature>
<gene>
    <name evidence="2" type="ORF">J3U87_06180</name>
</gene>
<evidence type="ECO:0000313" key="2">
    <source>
        <dbReference type="EMBL" id="QTD52043.1"/>
    </source>
</evidence>
<dbReference type="EMBL" id="CP071793">
    <property type="protein sequence ID" value="QTD52043.1"/>
    <property type="molecule type" value="Genomic_DNA"/>
</dbReference>